<feature type="transmembrane region" description="Helical" evidence="8">
    <location>
        <begin position="395"/>
        <end position="415"/>
    </location>
</feature>
<dbReference type="GO" id="GO:0016020">
    <property type="term" value="C:membrane"/>
    <property type="evidence" value="ECO:0007669"/>
    <property type="project" value="UniProtKB-SubCell"/>
</dbReference>
<feature type="transmembrane region" description="Helical" evidence="8">
    <location>
        <begin position="939"/>
        <end position="969"/>
    </location>
</feature>
<feature type="transmembrane region" description="Helical" evidence="8">
    <location>
        <begin position="552"/>
        <end position="572"/>
    </location>
</feature>
<keyword evidence="3 8" id="KW-1133">Transmembrane helix</keyword>
<feature type="transmembrane region" description="Helical" evidence="8">
    <location>
        <begin position="866"/>
        <end position="886"/>
    </location>
</feature>
<dbReference type="InterPro" id="IPR052081">
    <property type="entry name" value="Dispatched_Hh_regulator"/>
</dbReference>
<dbReference type="PANTHER" id="PTHR45951">
    <property type="entry name" value="PROTEIN DISPATCHED-RELATED"/>
    <property type="match status" value="1"/>
</dbReference>
<evidence type="ECO:0000259" key="9">
    <source>
        <dbReference type="PROSITE" id="PS50156"/>
    </source>
</evidence>
<dbReference type="AlphaFoldDB" id="A0A9W7BR62"/>
<gene>
    <name evidence="10" type="ORF">TrVE_jg798</name>
</gene>
<name>A0A9W7BR62_9STRA</name>
<dbReference type="PANTHER" id="PTHR45951:SF7">
    <property type="entry name" value="SSD DOMAIN-CONTAINING PROTEIN"/>
    <property type="match status" value="1"/>
</dbReference>
<feature type="transmembrane region" description="Helical" evidence="8">
    <location>
        <begin position="815"/>
        <end position="833"/>
    </location>
</feature>
<feature type="domain" description="SSD" evidence="9">
    <location>
        <begin position="387"/>
        <end position="503"/>
    </location>
</feature>
<evidence type="ECO:0000256" key="7">
    <source>
        <dbReference type="SAM" id="MobiDB-lite"/>
    </source>
</evidence>
<evidence type="ECO:0000256" key="6">
    <source>
        <dbReference type="ARBA" id="ARBA00038046"/>
    </source>
</evidence>
<dbReference type="InterPro" id="IPR004869">
    <property type="entry name" value="MMPL_dom"/>
</dbReference>
<feature type="transmembrane region" description="Helical" evidence="8">
    <location>
        <begin position="452"/>
        <end position="472"/>
    </location>
</feature>
<feature type="region of interest" description="Disordered" evidence="7">
    <location>
        <begin position="1"/>
        <end position="41"/>
    </location>
</feature>
<dbReference type="InterPro" id="IPR053958">
    <property type="entry name" value="HMGCR/SNAP/NPC1-like_SSD"/>
</dbReference>
<evidence type="ECO:0000256" key="5">
    <source>
        <dbReference type="ARBA" id="ARBA00023180"/>
    </source>
</evidence>
<comment type="similarity">
    <text evidence="6">Belongs to the dispatched family.</text>
</comment>
<dbReference type="InterPro" id="IPR000731">
    <property type="entry name" value="SSD"/>
</dbReference>
<feature type="transmembrane region" description="Helical" evidence="8">
    <location>
        <begin position="907"/>
        <end position="927"/>
    </location>
</feature>
<keyword evidence="2 8" id="KW-0812">Transmembrane</keyword>
<proteinExistence type="inferred from homology"/>
<keyword evidence="4 8" id="KW-0472">Membrane</keyword>
<dbReference type="PROSITE" id="PS50156">
    <property type="entry name" value="SSD"/>
    <property type="match status" value="2"/>
</dbReference>
<feature type="domain" description="SSD" evidence="9">
    <location>
        <begin position="840"/>
        <end position="968"/>
    </location>
</feature>
<sequence length="1005" mass="110757">MSSPSDSGPAGGTEMVSYTQAPVNETLGSSPPPKATPVSEIGEPSTIFDRISANVARTYSHDICKYFCIMIWLLVGIMFASFALWGASQPGEYDWTVSSHEYSKDQDAVASAFKEVDLLVSADESESRTTKSFIHSVFYIYEHEDASTTTTIATAEKLQTMCEIEAKLATLTGADGYSNYCALIPGNPSGKCQNMTLSYPLLYYGIHHDWSCPLLTQSDIDTQTTTMIDALGTDAGMLFYGFFFDKDVEDTTYPVKVRSMVQLGSPLEGYTSETDKMTEQYAKYEKLFTAWEDPMFEYIGVEHTSTKSAFNQKHTKDGLEVRYWGFDIQQLEFKRVVQFDMFFSMFSLIFVYIWIFVHTGSFFLASIAMLQIVASLPIGNAIYKGVFQIEYFDTLHTLVIFLVLGVGADDVFVLVDGWKQTAELVPRDEANQSEAEYLTKRMTIAYSRTAQAVFNTSFTTAMAFVATAISPIMPISTFGIYAALCIVINYIMVITFTPTAVLVYETRVSKWKNCFSCCCSSKEEKEVDERGGIVEKFFDKAYIPSMTGSKTVAIFSIITCVAWGFVAGSMALKLTPPTEQEKWFSDEHMFTGLLEDNSNLFLGGVDDQFTKMNFVYGITGIDRDENPSGEQYNPYIPSDNRGTVIFNDAFDITNANTQADILAACTKIQNYACDAKACGGSGGALARPQGVTCFLEEFDSWLTATYSETRGGLSAANFLTRLKEFRSDTKPERDPIAGSWEQIIGVVDDEVKYVNLPTVSTLPTLRPLDEKKEVRDVVDELLKELDTGTATTGQVTTEAGIAWTWMVTEQGLVDGLFTGFAICFPVAFLVLIFATKNIIVSFYAIASIMMIVASVMGVVQSMGYDLGVAESIAGIIVIGFSVDYVVHLAHMYMEGLEDGKVTSKDRFVYACTHMGSTVVAGAVTTGGSGSFMAFCQLTFFFKMALLIVLTIFFSLCYALFFFMPMLLLFGPDTTKGNISGVKGKVSGYKERGPSMAVNGNGKEGV</sequence>
<dbReference type="Pfam" id="PF12349">
    <property type="entry name" value="Sterol-sensing"/>
    <property type="match status" value="1"/>
</dbReference>
<organism evidence="10 11">
    <name type="scientific">Triparma verrucosa</name>
    <dbReference type="NCBI Taxonomy" id="1606542"/>
    <lineage>
        <taxon>Eukaryota</taxon>
        <taxon>Sar</taxon>
        <taxon>Stramenopiles</taxon>
        <taxon>Ochrophyta</taxon>
        <taxon>Bolidophyceae</taxon>
        <taxon>Parmales</taxon>
        <taxon>Triparmaceae</taxon>
        <taxon>Triparma</taxon>
    </lineage>
</organism>
<evidence type="ECO:0000256" key="3">
    <source>
        <dbReference type="ARBA" id="ARBA00022989"/>
    </source>
</evidence>
<feature type="transmembrane region" description="Helical" evidence="8">
    <location>
        <begin position="478"/>
        <end position="504"/>
    </location>
</feature>
<dbReference type="Pfam" id="PF03176">
    <property type="entry name" value="MMPL"/>
    <property type="match status" value="1"/>
</dbReference>
<dbReference type="Gene3D" id="1.20.1640.10">
    <property type="entry name" value="Multidrug efflux transporter AcrB transmembrane domain"/>
    <property type="match status" value="2"/>
</dbReference>
<dbReference type="EMBL" id="BRXX01000165">
    <property type="protein sequence ID" value="GMH95249.1"/>
    <property type="molecule type" value="Genomic_DNA"/>
</dbReference>
<accession>A0A9W7BR62</accession>
<evidence type="ECO:0000256" key="8">
    <source>
        <dbReference type="SAM" id="Phobius"/>
    </source>
</evidence>
<keyword evidence="5" id="KW-0325">Glycoprotein</keyword>
<protein>
    <recommendedName>
        <fullName evidence="9">SSD domain-containing protein</fullName>
    </recommendedName>
</protein>
<reference evidence="11" key="1">
    <citation type="journal article" date="2023" name="Commun. Biol.">
        <title>Genome analysis of Parmales, the sister group of diatoms, reveals the evolutionary specialization of diatoms from phago-mixotrophs to photoautotrophs.</title>
        <authorList>
            <person name="Ban H."/>
            <person name="Sato S."/>
            <person name="Yoshikawa S."/>
            <person name="Yamada K."/>
            <person name="Nakamura Y."/>
            <person name="Ichinomiya M."/>
            <person name="Sato N."/>
            <person name="Blanc-Mathieu R."/>
            <person name="Endo H."/>
            <person name="Kuwata A."/>
            <person name="Ogata H."/>
        </authorList>
    </citation>
    <scope>NUCLEOTIDE SEQUENCE [LARGE SCALE GENOMIC DNA]</scope>
    <source>
        <strain evidence="11">NIES 3699</strain>
    </source>
</reference>
<dbReference type="SUPFAM" id="SSF82866">
    <property type="entry name" value="Multidrug efflux transporter AcrB transmembrane domain"/>
    <property type="match status" value="2"/>
</dbReference>
<feature type="transmembrane region" description="Helical" evidence="8">
    <location>
        <begin position="336"/>
        <end position="355"/>
    </location>
</feature>
<evidence type="ECO:0000313" key="11">
    <source>
        <dbReference type="Proteomes" id="UP001165160"/>
    </source>
</evidence>
<keyword evidence="11" id="KW-1185">Reference proteome</keyword>
<evidence type="ECO:0000256" key="2">
    <source>
        <dbReference type="ARBA" id="ARBA00022692"/>
    </source>
</evidence>
<evidence type="ECO:0000256" key="1">
    <source>
        <dbReference type="ARBA" id="ARBA00004141"/>
    </source>
</evidence>
<evidence type="ECO:0000313" key="10">
    <source>
        <dbReference type="EMBL" id="GMH95249.1"/>
    </source>
</evidence>
<evidence type="ECO:0000256" key="4">
    <source>
        <dbReference type="ARBA" id="ARBA00023136"/>
    </source>
</evidence>
<dbReference type="GO" id="GO:0022857">
    <property type="term" value="F:transmembrane transporter activity"/>
    <property type="evidence" value="ECO:0007669"/>
    <property type="project" value="TreeGrafter"/>
</dbReference>
<feature type="compositionally biased region" description="Polar residues" evidence="7">
    <location>
        <begin position="16"/>
        <end position="29"/>
    </location>
</feature>
<feature type="transmembrane region" description="Helical" evidence="8">
    <location>
        <begin position="66"/>
        <end position="87"/>
    </location>
</feature>
<feature type="transmembrane region" description="Helical" evidence="8">
    <location>
        <begin position="840"/>
        <end position="860"/>
    </location>
</feature>
<comment type="subcellular location">
    <subcellularLocation>
        <location evidence="1">Membrane</location>
        <topology evidence="1">Multi-pass membrane protein</topology>
    </subcellularLocation>
</comment>
<feature type="transmembrane region" description="Helical" evidence="8">
    <location>
        <begin position="362"/>
        <end position="383"/>
    </location>
</feature>
<comment type="caution">
    <text evidence="10">The sequence shown here is derived from an EMBL/GenBank/DDBJ whole genome shotgun (WGS) entry which is preliminary data.</text>
</comment>
<dbReference type="Proteomes" id="UP001165160">
    <property type="component" value="Unassembled WGS sequence"/>
</dbReference>